<name>A0ABT5HVR0_9CAUL</name>
<evidence type="ECO:0000313" key="6">
    <source>
        <dbReference type="EMBL" id="MDC7684134.1"/>
    </source>
</evidence>
<dbReference type="InterPro" id="IPR006311">
    <property type="entry name" value="TAT_signal"/>
</dbReference>
<dbReference type="PROSITE" id="PS51318">
    <property type="entry name" value="TAT"/>
    <property type="match status" value="1"/>
</dbReference>
<dbReference type="PANTHER" id="PTHR31321">
    <property type="entry name" value="ACYL-COA THIOESTER HYDROLASE YBHC-RELATED"/>
    <property type="match status" value="1"/>
</dbReference>
<organism evidence="6 7">
    <name type="scientific">Asticcacaulis aquaticus</name>
    <dbReference type="NCBI Taxonomy" id="2984212"/>
    <lineage>
        <taxon>Bacteria</taxon>
        <taxon>Pseudomonadati</taxon>
        <taxon>Pseudomonadota</taxon>
        <taxon>Alphaproteobacteria</taxon>
        <taxon>Caulobacterales</taxon>
        <taxon>Caulobacteraceae</taxon>
        <taxon>Asticcacaulis</taxon>
    </lineage>
</organism>
<keyword evidence="2" id="KW-0378">Hydrolase</keyword>
<dbReference type="Gene3D" id="2.160.20.10">
    <property type="entry name" value="Single-stranded right-handed beta-helix, Pectin lyase-like"/>
    <property type="match status" value="1"/>
</dbReference>
<gene>
    <name evidence="6" type="ORF">PQU92_12660</name>
</gene>
<evidence type="ECO:0000259" key="5">
    <source>
        <dbReference type="Pfam" id="PF01095"/>
    </source>
</evidence>
<keyword evidence="3" id="KW-0063">Aspartyl esterase</keyword>
<evidence type="ECO:0000256" key="2">
    <source>
        <dbReference type="ARBA" id="ARBA00022801"/>
    </source>
</evidence>
<comment type="caution">
    <text evidence="6">The sequence shown here is derived from an EMBL/GenBank/DDBJ whole genome shotgun (WGS) entry which is preliminary data.</text>
</comment>
<evidence type="ECO:0000256" key="1">
    <source>
        <dbReference type="ARBA" id="ARBA00008891"/>
    </source>
</evidence>
<evidence type="ECO:0000256" key="3">
    <source>
        <dbReference type="ARBA" id="ARBA00023085"/>
    </source>
</evidence>
<keyword evidence="7" id="KW-1185">Reference proteome</keyword>
<reference evidence="6 7" key="1">
    <citation type="submission" date="2023-01" db="EMBL/GenBank/DDBJ databases">
        <title>Novel species of the genus Asticcacaulis isolated from rivers.</title>
        <authorList>
            <person name="Lu H."/>
        </authorList>
    </citation>
    <scope>NUCLEOTIDE SEQUENCE [LARGE SCALE GENOMIC DNA]</scope>
    <source>
        <strain evidence="6 7">BYS171W</strain>
    </source>
</reference>
<feature type="chain" id="PRO_5046586694" evidence="4">
    <location>
        <begin position="28"/>
        <end position="324"/>
    </location>
</feature>
<keyword evidence="4" id="KW-0732">Signal</keyword>
<accession>A0ABT5HVR0</accession>
<proteinExistence type="inferred from homology"/>
<dbReference type="Pfam" id="PF01095">
    <property type="entry name" value="Pectinesterase"/>
    <property type="match status" value="1"/>
</dbReference>
<dbReference type="InterPro" id="IPR011050">
    <property type="entry name" value="Pectin_lyase_fold/virulence"/>
</dbReference>
<evidence type="ECO:0000256" key="4">
    <source>
        <dbReference type="SAM" id="SignalP"/>
    </source>
</evidence>
<feature type="domain" description="Pectinesterase catalytic" evidence="5">
    <location>
        <begin position="38"/>
        <end position="310"/>
    </location>
</feature>
<protein>
    <submittedName>
        <fullName evidence="6">Pectinesterase family protein</fullName>
    </submittedName>
</protein>
<dbReference type="EMBL" id="JAQQKX010000010">
    <property type="protein sequence ID" value="MDC7684134.1"/>
    <property type="molecule type" value="Genomic_DNA"/>
</dbReference>
<dbReference type="InterPro" id="IPR012334">
    <property type="entry name" value="Pectin_lyas_fold"/>
</dbReference>
<feature type="signal peptide" evidence="4">
    <location>
        <begin position="1"/>
        <end position="27"/>
    </location>
</feature>
<dbReference type="PANTHER" id="PTHR31321:SF57">
    <property type="entry name" value="PECTINESTERASE 53-RELATED"/>
    <property type="match status" value="1"/>
</dbReference>
<dbReference type="Proteomes" id="UP001214854">
    <property type="component" value="Unassembled WGS sequence"/>
</dbReference>
<dbReference type="InterPro" id="IPR000070">
    <property type="entry name" value="Pectinesterase_cat"/>
</dbReference>
<evidence type="ECO:0000313" key="7">
    <source>
        <dbReference type="Proteomes" id="UP001214854"/>
    </source>
</evidence>
<sequence length="324" mass="35478">MRLSRRVVLGGLTLSGAAAFAALPATAQTRPVIRVPEQYKTLAEAFAAVGDTGATIEIAPGTYREKLTLAKTDVHLVGTGKTPNDVVIVWGDSSKMAGGTGKSASFTVTGDGFRASNLTIQNDYHLNNTEGSQAVALYLTADRAVLTKVRLLGAQDTLYAASKKPTQPSRQYYKDCYIEGHVDYIFGNALAFFDRCQLHILARSSAFITAHSRTADTETTAYVFDHCRITAGEGATFYLGRAWRPYAQVIFLDTQIDAPLHPEGWREWTPGKTETYATAHYAEYNSSGIGGDMSQRVFWAKKLTAEQATKWRLEAVFPDRSWIG</sequence>
<dbReference type="RefSeq" id="WP_272748587.1">
    <property type="nucleotide sequence ID" value="NZ_JAQQKX010000010.1"/>
</dbReference>
<dbReference type="SUPFAM" id="SSF51126">
    <property type="entry name" value="Pectin lyase-like"/>
    <property type="match status" value="1"/>
</dbReference>
<comment type="similarity">
    <text evidence="1">Belongs to the pectinesterase family.</text>
</comment>